<organism evidence="2 3">
    <name type="scientific">Sphaerosporella brunnea</name>
    <dbReference type="NCBI Taxonomy" id="1250544"/>
    <lineage>
        <taxon>Eukaryota</taxon>
        <taxon>Fungi</taxon>
        <taxon>Dikarya</taxon>
        <taxon>Ascomycota</taxon>
        <taxon>Pezizomycotina</taxon>
        <taxon>Pezizomycetes</taxon>
        <taxon>Pezizales</taxon>
        <taxon>Pyronemataceae</taxon>
        <taxon>Sphaerosporella</taxon>
    </lineage>
</organism>
<dbReference type="InParanoid" id="A0A5J5ESL7"/>
<accession>A0A5J5ESL7</accession>
<dbReference type="SUPFAM" id="SSF51556">
    <property type="entry name" value="Metallo-dependent hydrolases"/>
    <property type="match status" value="1"/>
</dbReference>
<dbReference type="Pfam" id="PF01026">
    <property type="entry name" value="TatD_DNase"/>
    <property type="match status" value="1"/>
</dbReference>
<dbReference type="OrthoDB" id="6079689at2759"/>
<evidence type="ECO:0000256" key="1">
    <source>
        <dbReference type="SAM" id="MobiDB-lite"/>
    </source>
</evidence>
<name>A0A5J5ESL7_9PEZI</name>
<reference evidence="2 3" key="1">
    <citation type="submission" date="2019-09" db="EMBL/GenBank/DDBJ databases">
        <title>Draft genome of the ectomycorrhizal ascomycete Sphaerosporella brunnea.</title>
        <authorList>
            <consortium name="DOE Joint Genome Institute"/>
            <person name="Benucci G.M."/>
            <person name="Marozzi G."/>
            <person name="Antonielli L."/>
            <person name="Sanchez S."/>
            <person name="Marco P."/>
            <person name="Wang X."/>
            <person name="Falini L.B."/>
            <person name="Barry K."/>
            <person name="Haridas S."/>
            <person name="Lipzen A."/>
            <person name="Labutti K."/>
            <person name="Grigoriev I.V."/>
            <person name="Murat C."/>
            <person name="Martin F."/>
            <person name="Albertini E."/>
            <person name="Donnini D."/>
            <person name="Bonito G."/>
        </authorList>
    </citation>
    <scope>NUCLEOTIDE SEQUENCE [LARGE SCALE GENOMIC DNA]</scope>
    <source>
        <strain evidence="2 3">Sb_GMNB300</strain>
    </source>
</reference>
<evidence type="ECO:0000313" key="2">
    <source>
        <dbReference type="EMBL" id="KAA8901790.1"/>
    </source>
</evidence>
<dbReference type="EMBL" id="VXIS01000141">
    <property type="protein sequence ID" value="KAA8901790.1"/>
    <property type="molecule type" value="Genomic_DNA"/>
</dbReference>
<dbReference type="Proteomes" id="UP000326924">
    <property type="component" value="Unassembled WGS sequence"/>
</dbReference>
<comment type="caution">
    <text evidence="2">The sequence shown here is derived from an EMBL/GenBank/DDBJ whole genome shotgun (WGS) entry which is preliminary data.</text>
</comment>
<feature type="region of interest" description="Disordered" evidence="1">
    <location>
        <begin position="1"/>
        <end position="29"/>
    </location>
</feature>
<sequence>MAAPGHHSQRKGQQNSRPQGSNNSLHLDGHRCDRPDVKASYIDTHCHLFTTMSMMKEKLADTSIEPHRVDLLAKRLFPSNVKAVVDIHCDIPIGPYYEQAAALTEWPEDFKYYFAAGAHPHVAMSYTDETHAKFVEIMSHPNCVAWGECGLDFFKNKPYTHEAQRKVFIRQIEAAVSLHKPIVIHTREADAATREVLDEHMPRDHVFHVHCFTSSTELGKWVLETFPNSFIGITGVVSYKLPHVQEFIRSEQLPLSRMLMETDSPFMTPKGIYPWAKQTRPRDVARRRFEFCHSGMIPFTAELVADLINQGREARGEAARTDVDEVLEVTRKNAERVYGIQLENGDDAS</sequence>
<dbReference type="AlphaFoldDB" id="A0A5J5ESL7"/>
<keyword evidence="3" id="KW-1185">Reference proteome</keyword>
<feature type="compositionally biased region" description="Polar residues" evidence="1">
    <location>
        <begin position="11"/>
        <end position="25"/>
    </location>
</feature>
<gene>
    <name evidence="2" type="ORF">FN846DRAFT_908854</name>
</gene>
<proteinExistence type="predicted"/>
<dbReference type="GO" id="GO:0016788">
    <property type="term" value="F:hydrolase activity, acting on ester bonds"/>
    <property type="evidence" value="ECO:0007669"/>
    <property type="project" value="InterPro"/>
</dbReference>
<dbReference type="PANTHER" id="PTHR46363">
    <property type="entry name" value="DEOXYRIBONUCLEASE TATDN2-RELATED"/>
    <property type="match status" value="1"/>
</dbReference>
<evidence type="ECO:0000313" key="3">
    <source>
        <dbReference type="Proteomes" id="UP000326924"/>
    </source>
</evidence>
<dbReference type="Gene3D" id="3.20.20.140">
    <property type="entry name" value="Metal-dependent hydrolases"/>
    <property type="match status" value="1"/>
</dbReference>
<dbReference type="InterPro" id="IPR032466">
    <property type="entry name" value="Metal_Hydrolase"/>
</dbReference>
<keyword evidence="2" id="KW-0378">Hydrolase</keyword>
<dbReference type="InterPro" id="IPR001130">
    <property type="entry name" value="TatD-like"/>
</dbReference>
<dbReference type="CDD" id="cd01310">
    <property type="entry name" value="TatD_DNAse"/>
    <property type="match status" value="1"/>
</dbReference>
<protein>
    <submittedName>
        <fullName evidence="2">Hydrolase</fullName>
    </submittedName>
</protein>
<dbReference type="PANTHER" id="PTHR46363:SF1">
    <property type="entry name" value="DEOXYRIBONUCLEASE TATDN2-RELATED"/>
    <property type="match status" value="1"/>
</dbReference>